<evidence type="ECO:0000259" key="1">
    <source>
        <dbReference type="Pfam" id="PF00144"/>
    </source>
</evidence>
<keyword evidence="3" id="KW-1185">Reference proteome</keyword>
<dbReference type="AlphaFoldDB" id="A0A501WRT9"/>
<dbReference type="InterPro" id="IPR012338">
    <property type="entry name" value="Beta-lactam/transpept-like"/>
</dbReference>
<evidence type="ECO:0000313" key="3">
    <source>
        <dbReference type="Proteomes" id="UP000319255"/>
    </source>
</evidence>
<reference evidence="2 3" key="1">
    <citation type="submission" date="2019-06" db="EMBL/GenBank/DDBJ databases">
        <title>A novel bacterium of genus Amaricoccus, isolated from marine sediment.</title>
        <authorList>
            <person name="Huang H."/>
            <person name="Mo K."/>
            <person name="Hu Y."/>
        </authorList>
    </citation>
    <scope>NUCLEOTIDE SEQUENCE [LARGE SCALE GENOMIC DNA]</scope>
    <source>
        <strain evidence="2 3">HB172011</strain>
    </source>
</reference>
<evidence type="ECO:0000313" key="2">
    <source>
        <dbReference type="EMBL" id="TPE52078.1"/>
    </source>
</evidence>
<dbReference type="PANTHER" id="PTHR43283">
    <property type="entry name" value="BETA-LACTAMASE-RELATED"/>
    <property type="match status" value="1"/>
</dbReference>
<feature type="domain" description="Beta-lactamase-related" evidence="1">
    <location>
        <begin position="6"/>
        <end position="287"/>
    </location>
</feature>
<accession>A0A501WRT9</accession>
<dbReference type="Proteomes" id="UP000319255">
    <property type="component" value="Unassembled WGS sequence"/>
</dbReference>
<dbReference type="RefSeq" id="WP_140453320.1">
    <property type="nucleotide sequence ID" value="NZ_VFRP01000004.1"/>
</dbReference>
<sequence length="294" mass="31179">MPESHAFAITESGREHVRGDPTLIFPWWSFTKTAIAIRALGLHERGTIDLDAPLEGTGYTPRQLLAHTAGLPDYGALAAYHRAVAAGEDPWPRDRLLGAALAGGPLFAPGEGWAYSNIGYMFAREHLEAATGRSLASLLDEMILRPLGLGSVELATTRAAFSRVHWRAAASYHPGWVYHGCLIGSARDAAMLLRGLVSGQLLGAEAWRAMRAPRRLGDAVPGRPWTEHGYGLGLMIGRMGKAGRAIGHSGGGPFGTCAVYHFPDRPDPVTVACFAEGTDPGGPESDAAGIAARL</sequence>
<organism evidence="2 3">
    <name type="scientific">Amaricoccus solimangrovi</name>
    <dbReference type="NCBI Taxonomy" id="2589815"/>
    <lineage>
        <taxon>Bacteria</taxon>
        <taxon>Pseudomonadati</taxon>
        <taxon>Pseudomonadota</taxon>
        <taxon>Alphaproteobacteria</taxon>
        <taxon>Rhodobacterales</taxon>
        <taxon>Paracoccaceae</taxon>
        <taxon>Amaricoccus</taxon>
    </lineage>
</organism>
<dbReference type="SUPFAM" id="SSF56601">
    <property type="entry name" value="beta-lactamase/transpeptidase-like"/>
    <property type="match status" value="1"/>
</dbReference>
<name>A0A501WRT9_9RHOB</name>
<dbReference type="Gene3D" id="3.40.710.10">
    <property type="entry name" value="DD-peptidase/beta-lactamase superfamily"/>
    <property type="match status" value="1"/>
</dbReference>
<gene>
    <name evidence="2" type="ORF">FJM51_06525</name>
</gene>
<dbReference type="EMBL" id="VFRP01000004">
    <property type="protein sequence ID" value="TPE52078.1"/>
    <property type="molecule type" value="Genomic_DNA"/>
</dbReference>
<protein>
    <submittedName>
        <fullName evidence="2">Beta-lactamase family protein</fullName>
    </submittedName>
</protein>
<comment type="caution">
    <text evidence="2">The sequence shown here is derived from an EMBL/GenBank/DDBJ whole genome shotgun (WGS) entry which is preliminary data.</text>
</comment>
<dbReference type="OrthoDB" id="5377981at2"/>
<dbReference type="Pfam" id="PF00144">
    <property type="entry name" value="Beta-lactamase"/>
    <property type="match status" value="1"/>
</dbReference>
<dbReference type="InterPro" id="IPR050789">
    <property type="entry name" value="Diverse_Enzym_Activities"/>
</dbReference>
<dbReference type="InterPro" id="IPR001466">
    <property type="entry name" value="Beta-lactam-related"/>
</dbReference>
<proteinExistence type="predicted"/>